<feature type="region of interest" description="Disordered" evidence="1">
    <location>
        <begin position="29"/>
        <end position="56"/>
    </location>
</feature>
<gene>
    <name evidence="2" type="ORF">NCTC9077_01753</name>
</gene>
<dbReference type="Pfam" id="PF10134">
    <property type="entry name" value="RPA"/>
    <property type="match status" value="1"/>
</dbReference>
<feature type="compositionally biased region" description="Basic and acidic residues" evidence="1">
    <location>
        <begin position="29"/>
        <end position="43"/>
    </location>
</feature>
<proteinExistence type="predicted"/>
<dbReference type="RefSeq" id="WP_001297333.1">
    <property type="nucleotide sequence ID" value="NZ_AP027971.1"/>
</dbReference>
<evidence type="ECO:0000313" key="3">
    <source>
        <dbReference type="Proteomes" id="UP000254495"/>
    </source>
</evidence>
<evidence type="ECO:0000256" key="1">
    <source>
        <dbReference type="SAM" id="MobiDB-lite"/>
    </source>
</evidence>
<dbReference type="Proteomes" id="UP000254495">
    <property type="component" value="Unassembled WGS sequence"/>
</dbReference>
<dbReference type="EMBL" id="UGCU01000001">
    <property type="protein sequence ID" value="STJ10092.1"/>
    <property type="molecule type" value="Genomic_DNA"/>
</dbReference>
<evidence type="ECO:0000313" key="2">
    <source>
        <dbReference type="EMBL" id="STJ10092.1"/>
    </source>
</evidence>
<protein>
    <submittedName>
        <fullName evidence="2">Replication initiator protein A</fullName>
    </submittedName>
</protein>
<organism evidence="2 3">
    <name type="scientific">Escherichia coli</name>
    <dbReference type="NCBI Taxonomy" id="562"/>
    <lineage>
        <taxon>Bacteria</taxon>
        <taxon>Pseudomonadati</taxon>
        <taxon>Pseudomonadota</taxon>
        <taxon>Gammaproteobacteria</taxon>
        <taxon>Enterobacterales</taxon>
        <taxon>Enterobacteriaceae</taxon>
        <taxon>Escherichia</taxon>
    </lineage>
</organism>
<name>A0A0D8WB76_ECOLX</name>
<dbReference type="AlphaFoldDB" id="A0A0D8WB76"/>
<dbReference type="InterPro" id="IPR018777">
    <property type="entry name" value="Replication_initiator_prot_A"/>
</dbReference>
<accession>A0A0D8WB76</accession>
<reference evidence="2 3" key="1">
    <citation type="submission" date="2018-06" db="EMBL/GenBank/DDBJ databases">
        <authorList>
            <consortium name="Pathogen Informatics"/>
            <person name="Doyle S."/>
        </authorList>
    </citation>
    <scope>NUCLEOTIDE SEQUENCE [LARGE SCALE GENOMIC DNA]</scope>
    <source>
        <strain evidence="2 3">NCTC9077</strain>
    </source>
</reference>
<sequence>MSSRNSGLKPIGAVIGDSGGLLERLENIRKRNSDRTPAAERGRPSNVSTVHEQMERAKERDKALSLVRKPPQGDAQPDFFAPSLYDVGGRDNRSVMDVAVFRLSKKDKRAGELIRYDLPDGYVEVSAGAHGMASVWDYDIVLMMVSHLTEAMNRYREGKGGKPGRVFRLHVSDILRFARRGNGSSQVKGVEAALDRLRGTTIKTVRESGKFRTTEAEGLIARYRVLSRTDTKKISSVEIEAPEWIYREVTEGKRPEVLTVHRDYFLIEPGIGRFIYRLARRAAGRDSAKWAFKTLYERSGSGGSFKKFCFFLRGIIKADDLPEYALCEEAGKDGPLLVMRHRNSSSEPLGGS</sequence>